<dbReference type="InterPro" id="IPR006599">
    <property type="entry name" value="CARP_motif"/>
</dbReference>
<dbReference type="InterPro" id="IPR016098">
    <property type="entry name" value="CAP/MinC_C"/>
</dbReference>
<name>A0ABM4BSB8_HYDVU</name>
<gene>
    <name evidence="6 7" type="primary">LOC100203913</name>
</gene>
<feature type="compositionally biased region" description="Pro residues" evidence="3">
    <location>
        <begin position="225"/>
        <end position="243"/>
    </location>
</feature>
<dbReference type="Pfam" id="PF21938">
    <property type="entry name" value="CAP_N"/>
    <property type="match status" value="1"/>
</dbReference>
<evidence type="ECO:0000256" key="1">
    <source>
        <dbReference type="ARBA" id="ARBA00007659"/>
    </source>
</evidence>
<dbReference type="PANTHER" id="PTHR10652:SF0">
    <property type="entry name" value="ADENYLYL CYCLASE-ASSOCIATED PROTEIN"/>
    <property type="match status" value="1"/>
</dbReference>
<feature type="domain" description="C-CAP/cofactor C-like" evidence="4">
    <location>
        <begin position="324"/>
        <end position="462"/>
    </location>
</feature>
<dbReference type="InterPro" id="IPR013992">
    <property type="entry name" value="Adenylate_cyclase-assoc_CAP_N"/>
</dbReference>
<dbReference type="InterPro" id="IPR001837">
    <property type="entry name" value="Adenylate_cyclase-assoc_CAP"/>
</dbReference>
<dbReference type="InterPro" id="IPR017901">
    <property type="entry name" value="C-CAP_CF_C-like"/>
</dbReference>
<dbReference type="SUPFAM" id="SSF101278">
    <property type="entry name" value="N-terminal domain of adenylylcyclase associated protein, CAP"/>
    <property type="match status" value="1"/>
</dbReference>
<dbReference type="SMART" id="SM00673">
    <property type="entry name" value="CARP"/>
    <property type="match status" value="2"/>
</dbReference>
<dbReference type="Gene3D" id="1.25.40.330">
    <property type="entry name" value="Adenylate cyclase-associated CAP, N-terminal domain"/>
    <property type="match status" value="1"/>
</dbReference>
<comment type="similarity">
    <text evidence="1 2">Belongs to the CAP family.</text>
</comment>
<proteinExistence type="inferred from homology"/>
<dbReference type="InterPro" id="IPR036222">
    <property type="entry name" value="CAP_N_sf"/>
</dbReference>
<dbReference type="InterPro" id="IPR018106">
    <property type="entry name" value="CAP_CS_N"/>
</dbReference>
<evidence type="ECO:0000256" key="2">
    <source>
        <dbReference type="RuleBase" id="RU000647"/>
    </source>
</evidence>
<evidence type="ECO:0000313" key="5">
    <source>
        <dbReference type="Proteomes" id="UP001652625"/>
    </source>
</evidence>
<dbReference type="Gene3D" id="2.160.20.70">
    <property type="match status" value="1"/>
</dbReference>
<feature type="compositionally biased region" description="Low complexity" evidence="3">
    <location>
        <begin position="207"/>
        <end position="219"/>
    </location>
</feature>
<dbReference type="PANTHER" id="PTHR10652">
    <property type="entry name" value="ADENYLYL CYCLASE-ASSOCIATED PROTEIN"/>
    <property type="match status" value="1"/>
</dbReference>
<dbReference type="InterPro" id="IPR036223">
    <property type="entry name" value="CAP_C_sf"/>
</dbReference>
<dbReference type="PROSITE" id="PS01089">
    <property type="entry name" value="CAP_2"/>
    <property type="match status" value="1"/>
</dbReference>
<dbReference type="Pfam" id="PF08603">
    <property type="entry name" value="CAP_C"/>
    <property type="match status" value="1"/>
</dbReference>
<dbReference type="Proteomes" id="UP001652625">
    <property type="component" value="Chromosome 04"/>
</dbReference>
<dbReference type="RefSeq" id="XP_065652039.1">
    <property type="nucleotide sequence ID" value="XM_065795967.1"/>
</dbReference>
<evidence type="ECO:0000256" key="3">
    <source>
        <dbReference type="SAM" id="MobiDB-lite"/>
    </source>
</evidence>
<dbReference type="InterPro" id="IPR013912">
    <property type="entry name" value="Adenylate_cyclase-assoc_CAP_C"/>
</dbReference>
<dbReference type="PROSITE" id="PS01088">
    <property type="entry name" value="CAP_1"/>
    <property type="match status" value="1"/>
</dbReference>
<feature type="region of interest" description="Disordered" evidence="3">
    <location>
        <begin position="286"/>
        <end position="305"/>
    </location>
</feature>
<dbReference type="Pfam" id="PF01213">
    <property type="entry name" value="CAP_N-CM"/>
    <property type="match status" value="1"/>
</dbReference>
<dbReference type="PROSITE" id="PS51329">
    <property type="entry name" value="C_CAP_COFACTOR_C"/>
    <property type="match status" value="1"/>
</dbReference>
<reference evidence="6 7" key="1">
    <citation type="submission" date="2025-05" db="UniProtKB">
        <authorList>
            <consortium name="RefSeq"/>
        </authorList>
    </citation>
    <scope>IDENTIFICATION</scope>
</reference>
<feature type="region of interest" description="Disordered" evidence="3">
    <location>
        <begin position="201"/>
        <end position="258"/>
    </location>
</feature>
<sequence>MEQLVSRLEAVTNRLEAVASRSGGGSVKVVADDDPAWFDDFKEYNAKTLTGFVNSTIALGGDLEHLGKLVEDAFRSHMTLLEIAAHHNRPSQADFEALLKPLSEAISKVQDFREKNRSSKQFNHLSAISEGLPFLGWVGVAPKPVLYIQQMEESAQFYTNKLLKDFRESDPKQANWATSFIQLLKSFSGYVKDHHQAGLTWNKEKPAATPTALTAKKPTISSKPAVPPGPPGSFAPPPPPPVQAPTATHTSVENHGAEDTRSQLFAQLSKGSDITLGLKKVTDDMKTHKNPELRNQPPVKSSVLDPKPYAPPSLKKFSAPISKPVKKPAVFQLQNKKWLIEHQEGNNNLEIAQCNDKQTVYMFKCNLSTLHVKGKVNSIILDSCEKCNVVFTDVIATFEFTNCKSCKVQIDGFAPTISIEKTDGAQVFINPACLESQIVTAKSSEMNICVRKPDGDFTEYPLPEQYKTVWSPASNKFLTSTMDINL</sequence>
<dbReference type="RefSeq" id="XP_065652038.1">
    <property type="nucleotide sequence ID" value="XM_065795966.1"/>
</dbReference>
<evidence type="ECO:0000313" key="6">
    <source>
        <dbReference type="RefSeq" id="XP_065652038.1"/>
    </source>
</evidence>
<evidence type="ECO:0000259" key="4">
    <source>
        <dbReference type="PROSITE" id="PS51329"/>
    </source>
</evidence>
<dbReference type="SUPFAM" id="SSF69340">
    <property type="entry name" value="C-terminal domain of adenylylcyclase associated protein"/>
    <property type="match status" value="1"/>
</dbReference>
<dbReference type="InterPro" id="IPR028417">
    <property type="entry name" value="CAP_CS_C"/>
</dbReference>
<evidence type="ECO:0000313" key="7">
    <source>
        <dbReference type="RefSeq" id="XP_065652039.1"/>
    </source>
</evidence>
<protein>
    <recommendedName>
        <fullName evidence="2">Adenylyl cyclase-associated protein</fullName>
    </recommendedName>
</protein>
<keyword evidence="5" id="KW-1185">Reference proteome</keyword>
<organism evidence="5 7">
    <name type="scientific">Hydra vulgaris</name>
    <name type="common">Hydra</name>
    <name type="synonym">Hydra attenuata</name>
    <dbReference type="NCBI Taxonomy" id="6087"/>
    <lineage>
        <taxon>Eukaryota</taxon>
        <taxon>Metazoa</taxon>
        <taxon>Cnidaria</taxon>
        <taxon>Hydrozoa</taxon>
        <taxon>Hydroidolina</taxon>
        <taxon>Anthoathecata</taxon>
        <taxon>Aplanulata</taxon>
        <taxon>Hydridae</taxon>
        <taxon>Hydra</taxon>
    </lineage>
</organism>
<dbReference type="GeneID" id="100203913"/>
<dbReference type="InterPro" id="IPR053950">
    <property type="entry name" value="CAP_N"/>
</dbReference>
<accession>A0ABM4BSB8</accession>